<proteinExistence type="predicted"/>
<dbReference type="Proteomes" id="UP001163550">
    <property type="component" value="Chromosome"/>
</dbReference>
<dbReference type="Pfam" id="PF03829">
    <property type="entry name" value="PTSIIA_gutA"/>
    <property type="match status" value="1"/>
</dbReference>
<sequence>MDFTTEITQIGEMVEEFLKEKLLIVFDENAPPELAEIAILHTKKEFTKEVKAGDMVRFGDLIYEVTAVGHEANKTLESMGHCSFSFTGEDQVKLPGQIELKGSGIPSVNIGDSFQIIYKEN</sequence>
<evidence type="ECO:0000313" key="3">
    <source>
        <dbReference type="Proteomes" id="UP001163550"/>
    </source>
</evidence>
<organism evidence="2 3">
    <name type="scientific">Acetobacterium wieringae</name>
    <dbReference type="NCBI Taxonomy" id="52694"/>
    <lineage>
        <taxon>Bacteria</taxon>
        <taxon>Bacillati</taxon>
        <taxon>Bacillota</taxon>
        <taxon>Clostridia</taxon>
        <taxon>Eubacteriales</taxon>
        <taxon>Eubacteriaceae</taxon>
        <taxon>Acetobacterium</taxon>
    </lineage>
</organism>
<accession>A0ABY6HIV8</accession>
<evidence type="ECO:0000313" key="2">
    <source>
        <dbReference type="EMBL" id="UYO63446.1"/>
    </source>
</evidence>
<dbReference type="RefSeq" id="WP_228882163.1">
    <property type="nucleotide sequence ID" value="NZ_CABIIK010000044.1"/>
</dbReference>
<dbReference type="PROSITE" id="PS51097">
    <property type="entry name" value="PTS_EIIA_TYPE_5"/>
    <property type="match status" value="1"/>
</dbReference>
<protein>
    <submittedName>
        <fullName evidence="2">PTS glucitol/sorbitol transporter subunit IIA</fullName>
    </submittedName>
</protein>
<reference evidence="2" key="1">
    <citation type="submission" date="2021-11" db="EMBL/GenBank/DDBJ databases">
        <title>Isoprene-degrading acetogen.</title>
        <authorList>
            <person name="Yang Y."/>
            <person name="Jin H."/>
            <person name="Yan J."/>
        </authorList>
    </citation>
    <scope>NUCLEOTIDE SEQUENCE</scope>
    <source>
        <strain evidence="2">Berkeley</strain>
    </source>
</reference>
<feature type="modified residue" description="Phosphohistidine; by HPr" evidence="1">
    <location>
        <position position="41"/>
    </location>
</feature>
<dbReference type="Gene3D" id="2.40.33.40">
    <property type="entry name" value="Phosphotransferase system, glucitol/sorbitol-specific IIA component"/>
    <property type="match status" value="1"/>
</dbReference>
<gene>
    <name evidence="2" type="ORF">LNN31_03095</name>
</gene>
<dbReference type="EMBL" id="CP087994">
    <property type="protein sequence ID" value="UYO63446.1"/>
    <property type="molecule type" value="Genomic_DNA"/>
</dbReference>
<dbReference type="PANTHER" id="PTHR40398">
    <property type="entry name" value="PTS SYSTEM GLUCITOL/SORBITOL-SPECIFIC EIIA COMPONENT"/>
    <property type="match status" value="1"/>
</dbReference>
<keyword evidence="3" id="KW-1185">Reference proteome</keyword>
<dbReference type="InterPro" id="IPR036665">
    <property type="entry name" value="PTS_IIA_glucitol/sorbitol_sf"/>
</dbReference>
<name>A0ABY6HIV8_9FIRM</name>
<dbReference type="PANTHER" id="PTHR40398:SF1">
    <property type="entry name" value="PTS SYSTEM GLUCITOL_SORBITOL-SPECIFIC EIIA COMPONENT"/>
    <property type="match status" value="1"/>
</dbReference>
<dbReference type="SUPFAM" id="SSF141530">
    <property type="entry name" value="PTSIIA/GutA-like"/>
    <property type="match status" value="1"/>
</dbReference>
<evidence type="ECO:0000256" key="1">
    <source>
        <dbReference type="PROSITE-ProRule" id="PRU00420"/>
    </source>
</evidence>
<dbReference type="InterPro" id="IPR004716">
    <property type="entry name" value="PTS_IIA_glucitol/sorbitol-sp"/>
</dbReference>